<dbReference type="SUPFAM" id="SSF56784">
    <property type="entry name" value="HAD-like"/>
    <property type="match status" value="1"/>
</dbReference>
<dbReference type="PANTHER" id="PTHR45630">
    <property type="entry name" value="CATION-TRANSPORTING ATPASE-RELATED"/>
    <property type="match status" value="1"/>
</dbReference>
<protein>
    <recommendedName>
        <fullName evidence="14">P-type phospholipid transporter</fullName>
    </recommendedName>
</protein>
<evidence type="ECO:0000256" key="3">
    <source>
        <dbReference type="ARBA" id="ARBA00022692"/>
    </source>
</evidence>
<dbReference type="GO" id="GO:0016020">
    <property type="term" value="C:membrane"/>
    <property type="evidence" value="ECO:0007669"/>
    <property type="project" value="UniProtKB-SubCell"/>
</dbReference>
<evidence type="ECO:0000313" key="13">
    <source>
        <dbReference type="Proteomes" id="UP001431209"/>
    </source>
</evidence>
<dbReference type="EMBL" id="JAOPGA020000692">
    <property type="protein sequence ID" value="KAL0480827.1"/>
    <property type="molecule type" value="Genomic_DNA"/>
</dbReference>
<evidence type="ECO:0000313" key="12">
    <source>
        <dbReference type="EMBL" id="KAL0480827.1"/>
    </source>
</evidence>
<dbReference type="AlphaFoldDB" id="A0AAW2YTT6"/>
<evidence type="ECO:0000256" key="6">
    <source>
        <dbReference type="ARBA" id="ARBA00022840"/>
    </source>
</evidence>
<dbReference type="Gene3D" id="3.40.50.1000">
    <property type="entry name" value="HAD superfamily/HAD-like"/>
    <property type="match status" value="1"/>
</dbReference>
<dbReference type="PANTHER" id="PTHR45630:SF8">
    <property type="entry name" value="CATION-TRANSPORTING ATPASE"/>
    <property type="match status" value="1"/>
</dbReference>
<keyword evidence="10 11" id="KW-0472">Membrane</keyword>
<keyword evidence="8" id="KW-1278">Translocase</keyword>
<reference evidence="12 13" key="1">
    <citation type="submission" date="2024-03" db="EMBL/GenBank/DDBJ databases">
        <title>The Acrasis kona genome and developmental transcriptomes reveal deep origins of eukaryotic multicellular pathways.</title>
        <authorList>
            <person name="Sheikh S."/>
            <person name="Fu C.-J."/>
            <person name="Brown M.W."/>
            <person name="Baldauf S.L."/>
        </authorList>
    </citation>
    <scope>NUCLEOTIDE SEQUENCE [LARGE SCALE GENOMIC DNA]</scope>
    <source>
        <strain evidence="12 13">ATCC MYA-3509</strain>
    </source>
</reference>
<feature type="transmembrane region" description="Helical" evidence="11">
    <location>
        <begin position="252"/>
        <end position="277"/>
    </location>
</feature>
<keyword evidence="4" id="KW-0479">Metal-binding</keyword>
<comment type="caution">
    <text evidence="12">The sequence shown here is derived from an EMBL/GenBank/DDBJ whole genome shotgun (WGS) entry which is preliminary data.</text>
</comment>
<evidence type="ECO:0000256" key="7">
    <source>
        <dbReference type="ARBA" id="ARBA00022842"/>
    </source>
</evidence>
<evidence type="ECO:0000256" key="9">
    <source>
        <dbReference type="ARBA" id="ARBA00022989"/>
    </source>
</evidence>
<evidence type="ECO:0000256" key="2">
    <source>
        <dbReference type="ARBA" id="ARBA00022553"/>
    </source>
</evidence>
<evidence type="ECO:0000256" key="1">
    <source>
        <dbReference type="ARBA" id="ARBA00004141"/>
    </source>
</evidence>
<keyword evidence="13" id="KW-1185">Reference proteome</keyword>
<gene>
    <name evidence="12" type="ORF">AKO1_007042</name>
</gene>
<evidence type="ECO:0000256" key="11">
    <source>
        <dbReference type="SAM" id="Phobius"/>
    </source>
</evidence>
<dbReference type="GO" id="GO:0019829">
    <property type="term" value="F:ATPase-coupled monoatomic cation transmembrane transporter activity"/>
    <property type="evidence" value="ECO:0007669"/>
    <property type="project" value="TreeGrafter"/>
</dbReference>
<dbReference type="InterPro" id="IPR023214">
    <property type="entry name" value="HAD_sf"/>
</dbReference>
<dbReference type="InterPro" id="IPR036412">
    <property type="entry name" value="HAD-like_sf"/>
</dbReference>
<dbReference type="GO" id="GO:0005524">
    <property type="term" value="F:ATP binding"/>
    <property type="evidence" value="ECO:0007669"/>
    <property type="project" value="UniProtKB-KW"/>
</dbReference>
<evidence type="ECO:0000256" key="8">
    <source>
        <dbReference type="ARBA" id="ARBA00022967"/>
    </source>
</evidence>
<dbReference type="Proteomes" id="UP001431209">
    <property type="component" value="Unassembled WGS sequence"/>
</dbReference>
<comment type="subcellular location">
    <subcellularLocation>
        <location evidence="1">Membrane</location>
        <topology evidence="1">Multi-pass membrane protein</topology>
    </subcellularLocation>
</comment>
<dbReference type="InterPro" id="IPR006544">
    <property type="entry name" value="P-type_TPase_V"/>
</dbReference>
<keyword evidence="2" id="KW-0597">Phosphoprotein</keyword>
<feature type="transmembrane region" description="Helical" evidence="11">
    <location>
        <begin position="215"/>
        <end position="231"/>
    </location>
</feature>
<organism evidence="12 13">
    <name type="scientific">Acrasis kona</name>
    <dbReference type="NCBI Taxonomy" id="1008807"/>
    <lineage>
        <taxon>Eukaryota</taxon>
        <taxon>Discoba</taxon>
        <taxon>Heterolobosea</taxon>
        <taxon>Tetramitia</taxon>
        <taxon>Eutetramitia</taxon>
        <taxon>Acrasidae</taxon>
        <taxon>Acrasis</taxon>
    </lineage>
</organism>
<evidence type="ECO:0000256" key="4">
    <source>
        <dbReference type="ARBA" id="ARBA00022723"/>
    </source>
</evidence>
<accession>A0AAW2YTT6</accession>
<feature type="transmembrane region" description="Helical" evidence="11">
    <location>
        <begin position="183"/>
        <end position="203"/>
    </location>
</feature>
<feature type="transmembrane region" description="Helical" evidence="11">
    <location>
        <begin position="297"/>
        <end position="314"/>
    </location>
</feature>
<keyword evidence="3 11" id="KW-0812">Transmembrane</keyword>
<dbReference type="InterPro" id="IPR023298">
    <property type="entry name" value="ATPase_P-typ_TM_dom_sf"/>
</dbReference>
<feature type="transmembrane region" description="Helical" evidence="11">
    <location>
        <begin position="393"/>
        <end position="420"/>
    </location>
</feature>
<dbReference type="GO" id="GO:0140358">
    <property type="term" value="F:P-type transmembrane transporter activity"/>
    <property type="evidence" value="ECO:0007669"/>
    <property type="project" value="InterPro"/>
</dbReference>
<name>A0AAW2YTT6_9EUKA</name>
<evidence type="ECO:0008006" key="14">
    <source>
        <dbReference type="Google" id="ProtNLM"/>
    </source>
</evidence>
<keyword evidence="7" id="KW-0460">Magnesium</keyword>
<proteinExistence type="predicted"/>
<keyword evidence="5" id="KW-0547">Nucleotide-binding</keyword>
<evidence type="ECO:0000256" key="5">
    <source>
        <dbReference type="ARBA" id="ARBA00022741"/>
    </source>
</evidence>
<dbReference type="GO" id="GO:0046872">
    <property type="term" value="F:metal ion binding"/>
    <property type="evidence" value="ECO:0007669"/>
    <property type="project" value="UniProtKB-KW"/>
</dbReference>
<sequence>MRNEIKTLKDSSIRCKIITGDTVFTATSVAIDSGVLDGNGRVLSAEVEYDQYGEPSVVWKEIQPGTNDQTELAITGPAFSLLRNHCADKAQKVAYYRLVARTNVFAEMLATQKAELVQDLKQIDFTVVMVGDGSNDSMALNVADVGISITDAETSFAAQFTLERGGQCCSMLVREGRALLDKILYNMRFVVVFVFVQYVVILLNDLEVPSELQLVFSHFFMGFTLIFSVSFNKPSEKLDTRRPPRQILRFPLLASVIGQIFIQVFFLVFAMMCLRFSPWYIDYKFFMSPEVSLGKSFLFMYSNFQYIAVTLAYQFNYKYIVPYKNYTFFVTLGITVSMCILILFPSPSFKYLSSNSQEMYYFVRELQRRIWCDMFQMVWIDPEVSMELADKYLYFRLVNIGIVLSNFIVSWFYEFIVMRIEDFIKRRRRKKPKASRLAYRRLLADAIVN</sequence>
<dbReference type="PRINTS" id="PR00119">
    <property type="entry name" value="CATATPASE"/>
</dbReference>
<keyword evidence="6" id="KW-0067">ATP-binding</keyword>
<evidence type="ECO:0000256" key="10">
    <source>
        <dbReference type="ARBA" id="ARBA00023136"/>
    </source>
</evidence>
<feature type="transmembrane region" description="Helical" evidence="11">
    <location>
        <begin position="326"/>
        <end position="344"/>
    </location>
</feature>
<keyword evidence="9 11" id="KW-1133">Transmembrane helix</keyword>
<dbReference type="SUPFAM" id="SSF81665">
    <property type="entry name" value="Calcium ATPase, transmembrane domain M"/>
    <property type="match status" value="1"/>
</dbReference>